<feature type="transmembrane region" description="Helical" evidence="2">
    <location>
        <begin position="1020"/>
        <end position="1043"/>
    </location>
</feature>
<proteinExistence type="predicted"/>
<feature type="region of interest" description="Disordered" evidence="1">
    <location>
        <begin position="211"/>
        <end position="250"/>
    </location>
</feature>
<feature type="compositionally biased region" description="Polar residues" evidence="1">
    <location>
        <begin position="758"/>
        <end position="767"/>
    </location>
</feature>
<gene>
    <name evidence="3" type="ORF">PAC_05085</name>
</gene>
<feature type="region of interest" description="Disordered" evidence="1">
    <location>
        <begin position="446"/>
        <end position="465"/>
    </location>
</feature>
<keyword evidence="4" id="KW-1185">Reference proteome</keyword>
<protein>
    <submittedName>
        <fullName evidence="3">Uncharacterized protein</fullName>
    </submittedName>
</protein>
<dbReference type="OrthoDB" id="5353066at2759"/>
<feature type="region of interest" description="Disordered" evidence="1">
    <location>
        <begin position="847"/>
        <end position="916"/>
    </location>
</feature>
<organism evidence="3 4">
    <name type="scientific">Phialocephala subalpina</name>
    <dbReference type="NCBI Taxonomy" id="576137"/>
    <lineage>
        <taxon>Eukaryota</taxon>
        <taxon>Fungi</taxon>
        <taxon>Dikarya</taxon>
        <taxon>Ascomycota</taxon>
        <taxon>Pezizomycotina</taxon>
        <taxon>Leotiomycetes</taxon>
        <taxon>Helotiales</taxon>
        <taxon>Mollisiaceae</taxon>
        <taxon>Phialocephala</taxon>
        <taxon>Phialocephala fortinii species complex</taxon>
    </lineage>
</organism>
<feature type="compositionally biased region" description="Low complexity" evidence="1">
    <location>
        <begin position="230"/>
        <end position="240"/>
    </location>
</feature>
<feature type="region of interest" description="Disordered" evidence="1">
    <location>
        <begin position="561"/>
        <end position="639"/>
    </location>
</feature>
<accession>A0A1L7WQZ5</accession>
<dbReference type="AlphaFoldDB" id="A0A1L7WQZ5"/>
<feature type="transmembrane region" description="Helical" evidence="2">
    <location>
        <begin position="975"/>
        <end position="999"/>
    </location>
</feature>
<feature type="region of interest" description="Disordered" evidence="1">
    <location>
        <begin position="333"/>
        <end position="364"/>
    </location>
</feature>
<sequence length="1052" mass="116400">MANSPAGGSLRGGTDDIPIDHTVEHEERWSPTKHNPNHQPGTGRTITNPFRRRQLQRAQAADDADPEVTNVGDTSNESAPQYPTRPVFNDLQTAHMSITSRNARIRAATILPPPALPREPAIIPDGLVASTSVNFNTLQELSAQVTPRDQPTEADFEEIHLGDAVRPPNPQEQFDIEEQAIPKRQPSILSRVWNGLVGSRRISTAIPATDNQEISNARAKTDDDQSVYRSHSTTSSTASSIQPNLPNGLRQDEHRVNRLPRDGLCLPNLQFSSSPAAAANPWLQGYPREFSGESGHTNLSLPEGSTVGEIYRHYQATDVSQGGRMGVLNQKSMSDQNVDKDAPESPQVDPDPRHSEQTSYGDSQDLLEVEEDRDQVSNAAMVIPTIGIETVHSEHALSVAISTVPSLTQVNWRNRYSLTPEGCIDTRNENRASLFSVSHGRRASESAIPRAEDFDSSQTSIDSRRPLERDISQELRRVSAYSQDSIEQSVYQGFADRYQRVTDGNGNFLARQSLDTDSIDSIDSIDDNPPTVPPPLSTSPTFYNTAAIPAQWIGSHENVRIPIGRPEIPPRSPRRPAPPEATFPPFAPTSARGHDRSQSRDVDDWETIGESQWSLELPNGGTNGAHPTGSSIAGTSDAGSTSMFTDEAYGSTDRIAQHPAPLSGHTHYRMRDLTSCERPVLLPVYNQYRINGYPANSSRLRPPTLAYQNPEPLQRQHNNPFDSPPPEILSPKQSGSKQSRRSRIFNGRAKSKNRFPPTKSTITSDGSGATAHRADTIRRRRSSNHTKSLSETHGWIRGAVSLGSAVDGRHLQSERTTRNDRPTSWGLIQAHANGESVEGYSLKDGQITPNADRFDGVDVEEPVNRPQQGRQRLPTGSLYNSLRGKTSTRQRQLRPDTPMGDFKFRSPLAPPKSLQSRHMYSPSKLIEMEEFARADGLVHERGISTGEGPSQKHIYEAPVITIFEDEHLNPLQEQMLNRVCLAICCLFPPFLLCFAFSFLDSLLEWKMDGNVRKFGKSYKKWAFILFWAEMVIIVVCVAVSTALKQKALANAE</sequence>
<feature type="compositionally biased region" description="Basic residues" evidence="1">
    <location>
        <begin position="738"/>
        <end position="753"/>
    </location>
</feature>
<dbReference type="STRING" id="576137.A0A1L7WQZ5"/>
<evidence type="ECO:0000313" key="3">
    <source>
        <dbReference type="EMBL" id="CZR55199.1"/>
    </source>
</evidence>
<feature type="compositionally biased region" description="Polar residues" evidence="1">
    <location>
        <begin position="628"/>
        <end position="639"/>
    </location>
</feature>
<dbReference type="EMBL" id="FJOG01000006">
    <property type="protein sequence ID" value="CZR55199.1"/>
    <property type="molecule type" value="Genomic_DNA"/>
</dbReference>
<dbReference type="Proteomes" id="UP000184330">
    <property type="component" value="Unassembled WGS sequence"/>
</dbReference>
<evidence type="ECO:0000313" key="4">
    <source>
        <dbReference type="Proteomes" id="UP000184330"/>
    </source>
</evidence>
<keyword evidence="2" id="KW-0812">Transmembrane</keyword>
<keyword evidence="2" id="KW-1133">Transmembrane helix</keyword>
<evidence type="ECO:0000256" key="2">
    <source>
        <dbReference type="SAM" id="Phobius"/>
    </source>
</evidence>
<evidence type="ECO:0000256" key="1">
    <source>
        <dbReference type="SAM" id="MobiDB-lite"/>
    </source>
</evidence>
<feature type="compositionally biased region" description="Pro residues" evidence="1">
    <location>
        <begin position="567"/>
        <end position="587"/>
    </location>
</feature>
<feature type="compositionally biased region" description="Basic and acidic residues" evidence="1">
    <location>
        <begin position="18"/>
        <end position="30"/>
    </location>
</feature>
<feature type="region of interest" description="Disordered" evidence="1">
    <location>
        <begin position="692"/>
        <end position="792"/>
    </location>
</feature>
<feature type="region of interest" description="Disordered" evidence="1">
    <location>
        <begin position="1"/>
        <end position="85"/>
    </location>
</feature>
<reference evidence="3 4" key="1">
    <citation type="submission" date="2016-03" db="EMBL/GenBank/DDBJ databases">
        <authorList>
            <person name="Ploux O."/>
        </authorList>
    </citation>
    <scope>NUCLEOTIDE SEQUENCE [LARGE SCALE GENOMIC DNA]</scope>
    <source>
        <strain evidence="3 4">UAMH 11012</strain>
    </source>
</reference>
<feature type="compositionally biased region" description="Polar residues" evidence="1">
    <location>
        <begin position="71"/>
        <end position="81"/>
    </location>
</feature>
<feature type="compositionally biased region" description="Basic and acidic residues" evidence="1">
    <location>
        <begin position="592"/>
        <end position="602"/>
    </location>
</feature>
<keyword evidence="2" id="KW-0472">Membrane</keyword>
<feature type="compositionally biased region" description="Polar residues" evidence="1">
    <location>
        <begin position="32"/>
        <end position="48"/>
    </location>
</feature>
<name>A0A1L7WQZ5_9HELO</name>